<sequence length="90" mass="9339">MEYNLEANSEVPGYSDPAAQVLNRPSMAVNAAVGSNDAADSNADSIGLSDLDFSDVDLDHAVESSNDTAFELEDGVEGISTTANEEVASQ</sequence>
<accession>A0A8S9UFI8</accession>
<organism evidence="1 2">
    <name type="scientific">Phytophthora infestans</name>
    <name type="common">Potato late blight agent</name>
    <name type="synonym">Botrytis infestans</name>
    <dbReference type="NCBI Taxonomy" id="4787"/>
    <lineage>
        <taxon>Eukaryota</taxon>
        <taxon>Sar</taxon>
        <taxon>Stramenopiles</taxon>
        <taxon>Oomycota</taxon>
        <taxon>Peronosporomycetes</taxon>
        <taxon>Peronosporales</taxon>
        <taxon>Peronosporaceae</taxon>
        <taxon>Phytophthora</taxon>
    </lineage>
</organism>
<name>A0A8S9UFI8_PHYIN</name>
<evidence type="ECO:0000313" key="1">
    <source>
        <dbReference type="EMBL" id="KAF4138019.1"/>
    </source>
</evidence>
<dbReference type="EMBL" id="JAACNO010001745">
    <property type="protein sequence ID" value="KAF4138019.1"/>
    <property type="molecule type" value="Genomic_DNA"/>
</dbReference>
<gene>
    <name evidence="1" type="ORF">GN958_ATG12972</name>
</gene>
<evidence type="ECO:0000313" key="2">
    <source>
        <dbReference type="Proteomes" id="UP000704712"/>
    </source>
</evidence>
<comment type="caution">
    <text evidence="1">The sequence shown here is derived from an EMBL/GenBank/DDBJ whole genome shotgun (WGS) entry which is preliminary data.</text>
</comment>
<reference evidence="1" key="1">
    <citation type="submission" date="2020-03" db="EMBL/GenBank/DDBJ databases">
        <title>Hybrid Assembly of Korean Phytophthora infestans isolates.</title>
        <authorList>
            <person name="Prokchorchik M."/>
            <person name="Lee Y."/>
            <person name="Seo J."/>
            <person name="Cho J.-H."/>
            <person name="Park Y.-E."/>
            <person name="Jang D.-C."/>
            <person name="Im J.-S."/>
            <person name="Choi J.-G."/>
            <person name="Park H.-J."/>
            <person name="Lee G.-B."/>
            <person name="Lee Y.-G."/>
            <person name="Hong S.-Y."/>
            <person name="Cho K."/>
            <person name="Sohn K.H."/>
        </authorList>
    </citation>
    <scope>NUCLEOTIDE SEQUENCE</scope>
    <source>
        <strain evidence="1">KR_2_A2</strain>
    </source>
</reference>
<proteinExistence type="predicted"/>
<protein>
    <submittedName>
        <fullName evidence="1">Uncharacterized protein</fullName>
    </submittedName>
</protein>
<dbReference type="Proteomes" id="UP000704712">
    <property type="component" value="Unassembled WGS sequence"/>
</dbReference>
<dbReference type="AlphaFoldDB" id="A0A8S9UFI8"/>